<dbReference type="CDD" id="cd07989">
    <property type="entry name" value="LPLAT_AGPAT-like"/>
    <property type="match status" value="1"/>
</dbReference>
<keyword evidence="2 4" id="KW-0808">Transferase</keyword>
<keyword evidence="4" id="KW-1208">Phospholipid metabolism</keyword>
<dbReference type="AlphaFoldDB" id="A0A6G1HQU6"/>
<name>A0A6G1HQU6_9PEZI</name>
<evidence type="ECO:0000256" key="6">
    <source>
        <dbReference type="SAM" id="SignalP"/>
    </source>
</evidence>
<reference evidence="8" key="1">
    <citation type="journal article" date="2020" name="Stud. Mycol.">
        <title>101 Dothideomycetes genomes: a test case for predicting lifestyles and emergence of pathogens.</title>
        <authorList>
            <person name="Haridas S."/>
            <person name="Albert R."/>
            <person name="Binder M."/>
            <person name="Bloem J."/>
            <person name="Labutti K."/>
            <person name="Salamov A."/>
            <person name="Andreopoulos B."/>
            <person name="Baker S."/>
            <person name="Barry K."/>
            <person name="Bills G."/>
            <person name="Bluhm B."/>
            <person name="Cannon C."/>
            <person name="Castanera R."/>
            <person name="Culley D."/>
            <person name="Daum C."/>
            <person name="Ezra D."/>
            <person name="Gonzalez J."/>
            <person name="Henrissat B."/>
            <person name="Kuo A."/>
            <person name="Liang C."/>
            <person name="Lipzen A."/>
            <person name="Lutzoni F."/>
            <person name="Magnuson J."/>
            <person name="Mondo S."/>
            <person name="Nolan M."/>
            <person name="Ohm R."/>
            <person name="Pangilinan J."/>
            <person name="Park H.-J."/>
            <person name="Ramirez L."/>
            <person name="Alfaro M."/>
            <person name="Sun H."/>
            <person name="Tritt A."/>
            <person name="Yoshinaga Y."/>
            <person name="Zwiers L.-H."/>
            <person name="Turgeon B."/>
            <person name="Goodwin S."/>
            <person name="Spatafora J."/>
            <person name="Crous P."/>
            <person name="Grigoriev I."/>
        </authorList>
    </citation>
    <scope>NUCLEOTIDE SEQUENCE</scope>
    <source>
        <strain evidence="8">CBS 262.69</strain>
    </source>
</reference>
<protein>
    <recommendedName>
        <fullName evidence="4">1-acyl-sn-glycerol-3-phosphate acyltransferase</fullName>
        <ecNumber evidence="4">2.3.1.51</ecNumber>
    </recommendedName>
</protein>
<keyword evidence="5" id="KW-0472">Membrane</keyword>
<dbReference type="OrthoDB" id="202234at2759"/>
<dbReference type="EMBL" id="ML996701">
    <property type="protein sequence ID" value="KAF2398217.1"/>
    <property type="molecule type" value="Genomic_DNA"/>
</dbReference>
<comment type="similarity">
    <text evidence="1 4">Belongs to the 1-acyl-sn-glycerol-3-phosphate acyltransferase family.</text>
</comment>
<evidence type="ECO:0000256" key="2">
    <source>
        <dbReference type="ARBA" id="ARBA00022679"/>
    </source>
</evidence>
<dbReference type="GO" id="GO:0006654">
    <property type="term" value="P:phosphatidic acid biosynthetic process"/>
    <property type="evidence" value="ECO:0007669"/>
    <property type="project" value="TreeGrafter"/>
</dbReference>
<gene>
    <name evidence="8" type="ORF">EJ06DRAFT_514120</name>
</gene>
<evidence type="ECO:0000313" key="8">
    <source>
        <dbReference type="EMBL" id="KAF2398217.1"/>
    </source>
</evidence>
<dbReference type="GO" id="GO:0003841">
    <property type="term" value="F:1-acylglycerol-3-phosphate O-acyltransferase activity"/>
    <property type="evidence" value="ECO:0007669"/>
    <property type="project" value="UniProtKB-UniRule"/>
</dbReference>
<keyword evidence="5" id="KW-1133">Transmembrane helix</keyword>
<keyword evidence="4" id="KW-0594">Phospholipid biosynthesis</keyword>
<feature type="domain" description="Phospholipid/glycerol acyltransferase" evidence="7">
    <location>
        <begin position="108"/>
        <end position="225"/>
    </location>
</feature>
<dbReference type="Pfam" id="PF01553">
    <property type="entry name" value="Acyltransferase"/>
    <property type="match status" value="1"/>
</dbReference>
<accession>A0A6G1HQU6</accession>
<dbReference type="InterPro" id="IPR002123">
    <property type="entry name" value="Plipid/glycerol_acylTrfase"/>
</dbReference>
<organism evidence="8 9">
    <name type="scientific">Trichodelitschia bisporula</name>
    <dbReference type="NCBI Taxonomy" id="703511"/>
    <lineage>
        <taxon>Eukaryota</taxon>
        <taxon>Fungi</taxon>
        <taxon>Dikarya</taxon>
        <taxon>Ascomycota</taxon>
        <taxon>Pezizomycotina</taxon>
        <taxon>Dothideomycetes</taxon>
        <taxon>Dothideomycetes incertae sedis</taxon>
        <taxon>Phaeotrichales</taxon>
        <taxon>Phaeotrichaceae</taxon>
        <taxon>Trichodelitschia</taxon>
    </lineage>
</organism>
<keyword evidence="4" id="KW-0443">Lipid metabolism</keyword>
<proteinExistence type="inferred from homology"/>
<dbReference type="SUPFAM" id="SSF69593">
    <property type="entry name" value="Glycerol-3-phosphate (1)-acyltransferase"/>
    <property type="match status" value="1"/>
</dbReference>
<dbReference type="NCBIfam" id="TIGR00530">
    <property type="entry name" value="AGP_acyltrn"/>
    <property type="match status" value="1"/>
</dbReference>
<dbReference type="SMART" id="SM00563">
    <property type="entry name" value="PlsC"/>
    <property type="match status" value="1"/>
</dbReference>
<keyword evidence="9" id="KW-1185">Reference proteome</keyword>
<keyword evidence="5" id="KW-0812">Transmembrane</keyword>
<dbReference type="GO" id="GO:0016020">
    <property type="term" value="C:membrane"/>
    <property type="evidence" value="ECO:0007669"/>
    <property type="project" value="InterPro"/>
</dbReference>
<feature type="transmembrane region" description="Helical" evidence="5">
    <location>
        <begin position="39"/>
        <end position="64"/>
    </location>
</feature>
<dbReference type="GO" id="GO:0005783">
    <property type="term" value="C:endoplasmic reticulum"/>
    <property type="evidence" value="ECO:0007669"/>
    <property type="project" value="TreeGrafter"/>
</dbReference>
<feature type="signal peptide" evidence="6">
    <location>
        <begin position="1"/>
        <end position="23"/>
    </location>
</feature>
<dbReference type="Proteomes" id="UP000799640">
    <property type="component" value="Unassembled WGS sequence"/>
</dbReference>
<dbReference type="PANTHER" id="PTHR10434">
    <property type="entry name" value="1-ACYL-SN-GLYCEROL-3-PHOSPHATE ACYLTRANSFERASE"/>
    <property type="match status" value="1"/>
</dbReference>
<keyword evidence="4" id="KW-0444">Lipid biosynthesis</keyword>
<evidence type="ECO:0000256" key="5">
    <source>
        <dbReference type="SAM" id="Phobius"/>
    </source>
</evidence>
<comment type="catalytic activity">
    <reaction evidence="4">
        <text>a 1-acyl-sn-glycero-3-phosphate + an acyl-CoA = a 1,2-diacyl-sn-glycero-3-phosphate + CoA</text>
        <dbReference type="Rhea" id="RHEA:19709"/>
        <dbReference type="ChEBI" id="CHEBI:57287"/>
        <dbReference type="ChEBI" id="CHEBI:57970"/>
        <dbReference type="ChEBI" id="CHEBI:58342"/>
        <dbReference type="ChEBI" id="CHEBI:58608"/>
        <dbReference type="EC" id="2.3.1.51"/>
    </reaction>
</comment>
<evidence type="ECO:0000256" key="3">
    <source>
        <dbReference type="ARBA" id="ARBA00023315"/>
    </source>
</evidence>
<keyword evidence="3 4" id="KW-0012">Acyltransferase</keyword>
<evidence type="ECO:0000256" key="4">
    <source>
        <dbReference type="RuleBase" id="RU361267"/>
    </source>
</evidence>
<keyword evidence="6" id="KW-0732">Signal</keyword>
<dbReference type="EC" id="2.3.1.51" evidence="4"/>
<dbReference type="InterPro" id="IPR004552">
    <property type="entry name" value="AGP_acyltrans"/>
</dbReference>
<dbReference type="PANTHER" id="PTHR10434:SF11">
    <property type="entry name" value="1-ACYL-SN-GLYCEROL-3-PHOSPHATE ACYLTRANSFERASE"/>
    <property type="match status" value="1"/>
</dbReference>
<comment type="domain">
    <text evidence="4">The HXXXXD motif is essential for acyltransferase activity and may constitute the binding site for the phosphate moiety of the glycerol-3-phosphate.</text>
</comment>
<evidence type="ECO:0000259" key="7">
    <source>
        <dbReference type="SMART" id="SM00563"/>
    </source>
</evidence>
<feature type="chain" id="PRO_5026152047" description="1-acyl-sn-glycerol-3-phosphate acyltransferase" evidence="6">
    <location>
        <begin position="24"/>
        <end position="291"/>
    </location>
</feature>
<evidence type="ECO:0000313" key="9">
    <source>
        <dbReference type="Proteomes" id="UP000799640"/>
    </source>
</evidence>
<sequence length="291" mass="31448">MVLLTSILYGLLALPLVLHLSAALLSATPFRQHAHYPTFLARCLTYLLCLATSAIYGMLASLILRAFGEGGLGQWTTARFFKYLMGITSGVWVEVLPSGAEGLTRRPAVFVGNHQTELDVLFLGAMFPRYCSVTAKDSLKYTPLLGQFMSLSKTVFINRTNRASALAAFSSAAATMHSAQQSVFIFPEGTRSYATTPTLLPFKKGAFHLAVQAQVPVVPVVCANYSHVLSFKRWVFGAGTIPVRVLEPIETTGLGAGDVDELVERCRTAMEKALVELEGVKGDVLGGKKVV</sequence>
<evidence type="ECO:0000256" key="1">
    <source>
        <dbReference type="ARBA" id="ARBA00008655"/>
    </source>
</evidence>